<dbReference type="InterPro" id="IPR037401">
    <property type="entry name" value="SnoaL-like"/>
</dbReference>
<organism evidence="2 3">
    <name type="scientific">Aurantiacibacter xanthus</name>
    <dbReference type="NCBI Taxonomy" id="1784712"/>
    <lineage>
        <taxon>Bacteria</taxon>
        <taxon>Pseudomonadati</taxon>
        <taxon>Pseudomonadota</taxon>
        <taxon>Alphaproteobacteria</taxon>
        <taxon>Sphingomonadales</taxon>
        <taxon>Erythrobacteraceae</taxon>
        <taxon>Aurantiacibacter</taxon>
    </lineage>
</organism>
<proteinExistence type="predicted"/>
<accession>A0A3A1PD18</accession>
<sequence>MRATFPALPDAPRSPSIGETSMSLKSLLAGAALILATTVAPVAARDQPTYGSNYANDRAEIEDLMARYLFAIDYSDWDAYVSVFAEDAELEYATGITRGREAIRESVVSFSGNIGRYYHTEDGQPAKLRHVVLQDVIRIEGDCAWGRTLWVEMANNGPGDSMKMGTYGVYEDEFRRIDGRWLIQRRNVLNEFLDGRNSGPDNPVSEMDAAAEAYAASVAALP</sequence>
<dbReference type="SUPFAM" id="SSF54427">
    <property type="entry name" value="NTF2-like"/>
    <property type="match status" value="1"/>
</dbReference>
<evidence type="ECO:0000259" key="1">
    <source>
        <dbReference type="Pfam" id="PF13577"/>
    </source>
</evidence>
<name>A0A3A1PD18_9SPHN</name>
<keyword evidence="3" id="KW-1185">Reference proteome</keyword>
<dbReference type="InterPro" id="IPR032710">
    <property type="entry name" value="NTF2-like_dom_sf"/>
</dbReference>
<dbReference type="OrthoDB" id="7510033at2"/>
<dbReference type="Gene3D" id="3.10.450.50">
    <property type="match status" value="1"/>
</dbReference>
<dbReference type="AlphaFoldDB" id="A0A3A1PD18"/>
<evidence type="ECO:0000313" key="2">
    <source>
        <dbReference type="EMBL" id="RIV91427.1"/>
    </source>
</evidence>
<protein>
    <submittedName>
        <fullName evidence="2">Nuclear transport factor 2 family protein</fullName>
    </submittedName>
</protein>
<feature type="domain" description="SnoaL-like" evidence="1">
    <location>
        <begin position="55"/>
        <end position="187"/>
    </location>
</feature>
<dbReference type="Pfam" id="PF13577">
    <property type="entry name" value="SnoaL_4"/>
    <property type="match status" value="1"/>
</dbReference>
<dbReference type="Proteomes" id="UP000265366">
    <property type="component" value="Unassembled WGS sequence"/>
</dbReference>
<gene>
    <name evidence="2" type="ORF">D2V17_03125</name>
</gene>
<evidence type="ECO:0000313" key="3">
    <source>
        <dbReference type="Proteomes" id="UP000265366"/>
    </source>
</evidence>
<dbReference type="EMBL" id="QXFM01000022">
    <property type="protein sequence ID" value="RIV91427.1"/>
    <property type="molecule type" value="Genomic_DNA"/>
</dbReference>
<comment type="caution">
    <text evidence="2">The sequence shown here is derived from an EMBL/GenBank/DDBJ whole genome shotgun (WGS) entry which is preliminary data.</text>
</comment>
<reference evidence="2 3" key="1">
    <citation type="submission" date="2018-08" db="EMBL/GenBank/DDBJ databases">
        <title>Erythrobacter zhengii sp.nov., a bacterium isolated from deep-sea sediment.</title>
        <authorList>
            <person name="Fang C."/>
            <person name="Wu Y.-H."/>
            <person name="Sun C."/>
            <person name="Wang H."/>
            <person name="Cheng H."/>
            <person name="Meng F.-X."/>
            <person name="Wang C.-S."/>
            <person name="Xu X.-W."/>
        </authorList>
    </citation>
    <scope>NUCLEOTIDE SEQUENCE [LARGE SCALE GENOMIC DNA]</scope>
    <source>
        <strain evidence="2 3">CCTCC AB 2015396</strain>
    </source>
</reference>